<keyword evidence="1" id="KW-0863">Zinc-finger</keyword>
<gene>
    <name evidence="3" type="ORF">OFUS_LOCUS25308</name>
</gene>
<dbReference type="GO" id="GO:0008270">
    <property type="term" value="F:zinc ion binding"/>
    <property type="evidence" value="ECO:0007669"/>
    <property type="project" value="UniProtKB-KW"/>
</dbReference>
<evidence type="ECO:0000313" key="4">
    <source>
        <dbReference type="Proteomes" id="UP000749559"/>
    </source>
</evidence>
<proteinExistence type="predicted"/>
<evidence type="ECO:0000256" key="1">
    <source>
        <dbReference type="PROSITE-ProRule" id="PRU00325"/>
    </source>
</evidence>
<name>A0A8S4Q4R0_OWEFU</name>
<dbReference type="OrthoDB" id="6142716at2759"/>
<protein>
    <recommendedName>
        <fullName evidence="2">SWIM-type domain-containing protein</fullName>
    </recommendedName>
</protein>
<keyword evidence="4" id="KW-1185">Reference proteome</keyword>
<feature type="domain" description="SWIM-type" evidence="2">
    <location>
        <begin position="31"/>
        <end position="63"/>
    </location>
</feature>
<sequence>MARNTEISPASVTKIGLNHYTVKSSEGKEEYSIHLNPVSCSCTDFMTYKLPCKHLCAITRCSDMSWDSLGDLFNNHPLYRLDNCVVNQQLHSNDSDEPFADPTDQE</sequence>
<organism evidence="3 4">
    <name type="scientific">Owenia fusiformis</name>
    <name type="common">Polychaete worm</name>
    <dbReference type="NCBI Taxonomy" id="6347"/>
    <lineage>
        <taxon>Eukaryota</taxon>
        <taxon>Metazoa</taxon>
        <taxon>Spiralia</taxon>
        <taxon>Lophotrochozoa</taxon>
        <taxon>Annelida</taxon>
        <taxon>Polychaeta</taxon>
        <taxon>Sedentaria</taxon>
        <taxon>Canalipalpata</taxon>
        <taxon>Sabellida</taxon>
        <taxon>Oweniida</taxon>
        <taxon>Oweniidae</taxon>
        <taxon>Owenia</taxon>
    </lineage>
</organism>
<keyword evidence="1" id="KW-0862">Zinc</keyword>
<dbReference type="InterPro" id="IPR007527">
    <property type="entry name" value="Znf_SWIM"/>
</dbReference>
<evidence type="ECO:0000313" key="3">
    <source>
        <dbReference type="EMBL" id="CAH1801521.1"/>
    </source>
</evidence>
<comment type="caution">
    <text evidence="3">The sequence shown here is derived from an EMBL/GenBank/DDBJ whole genome shotgun (WGS) entry which is preliminary data.</text>
</comment>
<keyword evidence="1" id="KW-0479">Metal-binding</keyword>
<evidence type="ECO:0000259" key="2">
    <source>
        <dbReference type="PROSITE" id="PS50966"/>
    </source>
</evidence>
<dbReference type="EMBL" id="CAIIXF020000012">
    <property type="protein sequence ID" value="CAH1801521.1"/>
    <property type="molecule type" value="Genomic_DNA"/>
</dbReference>
<accession>A0A8S4Q4R0</accession>
<feature type="non-terminal residue" evidence="3">
    <location>
        <position position="106"/>
    </location>
</feature>
<dbReference type="Pfam" id="PF04434">
    <property type="entry name" value="SWIM"/>
    <property type="match status" value="1"/>
</dbReference>
<reference evidence="3" key="1">
    <citation type="submission" date="2022-03" db="EMBL/GenBank/DDBJ databases">
        <authorList>
            <person name="Martin C."/>
        </authorList>
    </citation>
    <scope>NUCLEOTIDE SEQUENCE</scope>
</reference>
<dbReference type="PROSITE" id="PS50966">
    <property type="entry name" value="ZF_SWIM"/>
    <property type="match status" value="1"/>
</dbReference>
<dbReference type="Proteomes" id="UP000749559">
    <property type="component" value="Unassembled WGS sequence"/>
</dbReference>
<dbReference type="AlphaFoldDB" id="A0A8S4Q4R0"/>